<dbReference type="InParanoid" id="H3DQG7"/>
<organism evidence="8 9">
    <name type="scientific">Tetraodon nigroviridis</name>
    <name type="common">Spotted green pufferfish</name>
    <name type="synonym">Chelonodon nigroviridis</name>
    <dbReference type="NCBI Taxonomy" id="99883"/>
    <lineage>
        <taxon>Eukaryota</taxon>
        <taxon>Metazoa</taxon>
        <taxon>Chordata</taxon>
        <taxon>Craniata</taxon>
        <taxon>Vertebrata</taxon>
        <taxon>Euteleostomi</taxon>
        <taxon>Actinopterygii</taxon>
        <taxon>Neopterygii</taxon>
        <taxon>Teleostei</taxon>
        <taxon>Neoteleostei</taxon>
        <taxon>Acanthomorphata</taxon>
        <taxon>Eupercaria</taxon>
        <taxon>Tetraodontiformes</taxon>
        <taxon>Tetradontoidea</taxon>
        <taxon>Tetraodontidae</taxon>
        <taxon>Tetraodon</taxon>
    </lineage>
</organism>
<evidence type="ECO:0000256" key="4">
    <source>
        <dbReference type="ARBA" id="ARBA00023136"/>
    </source>
</evidence>
<dbReference type="InterPro" id="IPR052606">
    <property type="entry name" value="DnaJ_domain_protein"/>
</dbReference>
<dbReference type="HOGENOM" id="CLU_124224_0_0_1"/>
<proteinExistence type="predicted"/>
<evidence type="ECO:0000313" key="9">
    <source>
        <dbReference type="Proteomes" id="UP000007303"/>
    </source>
</evidence>
<evidence type="ECO:0000256" key="1">
    <source>
        <dbReference type="ARBA" id="ARBA00022692"/>
    </source>
</evidence>
<evidence type="ECO:0000256" key="7">
    <source>
        <dbReference type="SAM" id="Phobius"/>
    </source>
</evidence>
<reference evidence="8" key="3">
    <citation type="submission" date="2025-09" db="UniProtKB">
        <authorList>
            <consortium name="Ensembl"/>
        </authorList>
    </citation>
    <scope>IDENTIFICATION</scope>
</reference>
<dbReference type="GO" id="GO:0012505">
    <property type="term" value="C:endomembrane system"/>
    <property type="evidence" value="ECO:0007669"/>
    <property type="project" value="UniProtKB-SubCell"/>
</dbReference>
<dbReference type="PANTHER" id="PTHR44653:SF2">
    <property type="entry name" value="DNAJ HOMOLOG SUBFAMILY C MEMBER 1"/>
    <property type="match status" value="1"/>
</dbReference>
<accession>H3DQG7</accession>
<evidence type="ECO:0000256" key="5">
    <source>
        <dbReference type="ARBA" id="ARBA00037847"/>
    </source>
</evidence>
<dbReference type="Proteomes" id="UP000007303">
    <property type="component" value="Unassembled WGS sequence"/>
</dbReference>
<protein>
    <submittedName>
        <fullName evidence="8">Uncharacterized protein</fullName>
    </submittedName>
</protein>
<dbReference type="STRING" id="99883.ENSTNIP00000022766"/>
<comment type="subcellular location">
    <subcellularLocation>
        <location evidence="5">Endomembrane system</location>
        <topology evidence="5">Single-pass membrane protein</topology>
    </subcellularLocation>
</comment>
<keyword evidence="1 7" id="KW-0812">Transmembrane</keyword>
<keyword evidence="3 7" id="KW-1133">Transmembrane helix</keyword>
<feature type="region of interest" description="Disordered" evidence="6">
    <location>
        <begin position="61"/>
        <end position="81"/>
    </location>
</feature>
<name>H3DQG7_TETNG</name>
<keyword evidence="2" id="KW-0732">Signal</keyword>
<evidence type="ECO:0000256" key="3">
    <source>
        <dbReference type="ARBA" id="ARBA00022989"/>
    </source>
</evidence>
<sequence length="138" mass="16353">RYDDILIHGLPDWRQPFYYRRVRKMSNGELGFLLFLILTVGHYAVLWSIYLEKQLDEMLTSSRAAEEPRSTGPERCSPRAHAAFPPRVLDRPRWRDLLPLKLSVWVYSVRNLPQTVQGVKQCYEDYQQMKQQQKEAEA</sequence>
<dbReference type="PANTHER" id="PTHR44653">
    <property type="entry name" value="DNAJ HOMOLOG SUBFAMILY C MEMBER 1"/>
    <property type="match status" value="1"/>
</dbReference>
<evidence type="ECO:0000256" key="6">
    <source>
        <dbReference type="SAM" id="MobiDB-lite"/>
    </source>
</evidence>
<reference evidence="9" key="1">
    <citation type="journal article" date="2004" name="Nature">
        <title>Genome duplication in the teleost fish Tetraodon nigroviridis reveals the early vertebrate proto-karyotype.</title>
        <authorList>
            <person name="Jaillon O."/>
            <person name="Aury J.-M."/>
            <person name="Brunet F."/>
            <person name="Petit J.-L."/>
            <person name="Stange-Thomann N."/>
            <person name="Mauceli E."/>
            <person name="Bouneau L."/>
            <person name="Fischer C."/>
            <person name="Ozouf-Costaz C."/>
            <person name="Bernot A."/>
            <person name="Nicaud S."/>
            <person name="Jaffe D."/>
            <person name="Fisher S."/>
            <person name="Lutfalla G."/>
            <person name="Dossat C."/>
            <person name="Segurens B."/>
            <person name="Dasilva C."/>
            <person name="Salanoubat M."/>
            <person name="Levy M."/>
            <person name="Boudet N."/>
            <person name="Castellano S."/>
            <person name="Anthouard V."/>
            <person name="Jubin C."/>
            <person name="Castelli V."/>
            <person name="Katinka M."/>
            <person name="Vacherie B."/>
            <person name="Biemont C."/>
            <person name="Skalli Z."/>
            <person name="Cattolico L."/>
            <person name="Poulain J."/>
            <person name="De Berardinis V."/>
            <person name="Cruaud C."/>
            <person name="Duprat S."/>
            <person name="Brottier P."/>
            <person name="Coutanceau J.-P."/>
            <person name="Gouzy J."/>
            <person name="Parra G."/>
            <person name="Lardier G."/>
            <person name="Chapple C."/>
            <person name="McKernan K.J."/>
            <person name="McEwan P."/>
            <person name="Bosak S."/>
            <person name="Kellis M."/>
            <person name="Volff J.-N."/>
            <person name="Guigo R."/>
            <person name="Zody M.C."/>
            <person name="Mesirov J."/>
            <person name="Lindblad-Toh K."/>
            <person name="Birren B."/>
            <person name="Nusbaum C."/>
            <person name="Kahn D."/>
            <person name="Robinson-Rechavi M."/>
            <person name="Laudet V."/>
            <person name="Schachter V."/>
            <person name="Quetier F."/>
            <person name="Saurin W."/>
            <person name="Scarpelli C."/>
            <person name="Wincker P."/>
            <person name="Lander E.S."/>
            <person name="Weissenbach J."/>
            <person name="Roest Crollius H."/>
        </authorList>
    </citation>
    <scope>NUCLEOTIDE SEQUENCE [LARGE SCALE GENOMIC DNA]</scope>
</reference>
<keyword evidence="4 7" id="KW-0472">Membrane</keyword>
<dbReference type="GeneTree" id="ENSGT00940000156678"/>
<evidence type="ECO:0000313" key="8">
    <source>
        <dbReference type="Ensembl" id="ENSTNIP00000022766.1"/>
    </source>
</evidence>
<feature type="transmembrane region" description="Helical" evidence="7">
    <location>
        <begin position="30"/>
        <end position="50"/>
    </location>
</feature>
<dbReference type="AlphaFoldDB" id="H3DQG7"/>
<reference evidence="8" key="2">
    <citation type="submission" date="2025-08" db="UniProtKB">
        <authorList>
            <consortium name="Ensembl"/>
        </authorList>
    </citation>
    <scope>IDENTIFICATION</scope>
</reference>
<keyword evidence="9" id="KW-1185">Reference proteome</keyword>
<dbReference type="Ensembl" id="ENSTNIT00000023006.1">
    <property type="protein sequence ID" value="ENSTNIP00000022766.1"/>
    <property type="gene ID" value="ENSTNIG00000019538.1"/>
</dbReference>
<evidence type="ECO:0000256" key="2">
    <source>
        <dbReference type="ARBA" id="ARBA00022729"/>
    </source>
</evidence>